<comment type="caution">
    <text evidence="1">The sequence shown here is derived from an EMBL/GenBank/DDBJ whole genome shotgun (WGS) entry which is preliminary data.</text>
</comment>
<dbReference type="PANTHER" id="PTHR11099">
    <property type="entry name" value="VACUOLAR SORTING PROTEIN 35"/>
    <property type="match status" value="1"/>
</dbReference>
<evidence type="ECO:0000313" key="2">
    <source>
        <dbReference type="Proteomes" id="UP001234787"/>
    </source>
</evidence>
<name>A0AAD3NV26_CRYJA</name>
<reference evidence="1" key="1">
    <citation type="submission" date="2022-12" db="EMBL/GenBank/DDBJ databases">
        <title>Chromosome-Level Genome Assembly of Japanese Cedar (Cryptomeriajaponica D. Don).</title>
        <authorList>
            <person name="Fujino T."/>
            <person name="Yamaguchi K."/>
            <person name="Yokoyama T."/>
            <person name="Hamanaka T."/>
            <person name="Harazono Y."/>
            <person name="Kamada H."/>
            <person name="Kobayashi W."/>
            <person name="Ujino-Ihara T."/>
            <person name="Uchiyama K."/>
            <person name="Matsumoto A."/>
            <person name="Izuno A."/>
            <person name="Tsumura Y."/>
            <person name="Toyoda A."/>
            <person name="Shigenobu S."/>
            <person name="Moriguchi Y."/>
            <person name="Ueno S."/>
            <person name="Kasahara M."/>
        </authorList>
    </citation>
    <scope>NUCLEOTIDE SEQUENCE</scope>
</reference>
<dbReference type="AlphaFoldDB" id="A0AAD3NV26"/>
<dbReference type="InterPro" id="IPR005378">
    <property type="entry name" value="Vps35"/>
</dbReference>
<organism evidence="1 2">
    <name type="scientific">Cryptomeria japonica</name>
    <name type="common">Japanese cedar</name>
    <name type="synonym">Cupressus japonica</name>
    <dbReference type="NCBI Taxonomy" id="3369"/>
    <lineage>
        <taxon>Eukaryota</taxon>
        <taxon>Viridiplantae</taxon>
        <taxon>Streptophyta</taxon>
        <taxon>Embryophyta</taxon>
        <taxon>Tracheophyta</taxon>
        <taxon>Spermatophyta</taxon>
        <taxon>Pinopsida</taxon>
        <taxon>Pinidae</taxon>
        <taxon>Conifers II</taxon>
        <taxon>Cupressales</taxon>
        <taxon>Cupressaceae</taxon>
        <taxon>Cryptomeria</taxon>
    </lineage>
</organism>
<dbReference type="Pfam" id="PF03635">
    <property type="entry name" value="Vps35"/>
    <property type="match status" value="1"/>
</dbReference>
<evidence type="ECO:0008006" key="3">
    <source>
        <dbReference type="Google" id="ProtNLM"/>
    </source>
</evidence>
<accession>A0AAD3NV26</accession>
<dbReference type="GO" id="GO:0005829">
    <property type="term" value="C:cytosol"/>
    <property type="evidence" value="ECO:0007669"/>
    <property type="project" value="GOC"/>
</dbReference>
<dbReference type="PANTHER" id="PTHR11099:SF0">
    <property type="entry name" value="VACUOLAR PROTEIN SORTING-ASSOCIATED PROTEIN 35"/>
    <property type="match status" value="1"/>
</dbReference>
<dbReference type="EMBL" id="BSEH01000946">
    <property type="protein sequence ID" value="GLJ59460.1"/>
    <property type="molecule type" value="Genomic_DNA"/>
</dbReference>
<sequence length="384" mass="44092">MKLSIDKGRMMDALNHASSFLGELRTSNLAPKEYYQLYITVTDQLRHLVVYLTEEFDRGKKMADLYEVVQHAGNIIPRLYLLITVGYVYMKTTPICRKEILKDLVEMCSGVQHPLRGLFLRNYLLQMCREVLPATNDNPSEGVLQDSLDFILINFAEMNKLWVRIQHQGHSREKDRKEKDRQDLRLLVGTNLVRLSQLEGVDVDCYKDTVLPSVLEQIVSSRDAIAQEYLMECLIQVFPDEFHLATLKPFFNSCALLMERVNVKNIVTALIEKLSASKLDEPKPSELYDEFTKQIDHIIETREDIPAEGVIAMKGALIKFALKRMPDEEDAIDKALNSGLELLKDKEASQALHKELVSILMLQIGNTRRDMLIKFMSDSNIKED</sequence>
<keyword evidence="2" id="KW-1185">Reference proteome</keyword>
<gene>
    <name evidence="1" type="ORF">SUGI_1509340</name>
</gene>
<dbReference type="GO" id="GO:0006886">
    <property type="term" value="P:intracellular protein transport"/>
    <property type="evidence" value="ECO:0007669"/>
    <property type="project" value="TreeGrafter"/>
</dbReference>
<dbReference type="Proteomes" id="UP001234787">
    <property type="component" value="Unassembled WGS sequence"/>
</dbReference>
<dbReference type="GO" id="GO:0005770">
    <property type="term" value="C:late endosome"/>
    <property type="evidence" value="ECO:0007669"/>
    <property type="project" value="TreeGrafter"/>
</dbReference>
<dbReference type="GO" id="GO:0042147">
    <property type="term" value="P:retrograde transport, endosome to Golgi"/>
    <property type="evidence" value="ECO:0007669"/>
    <property type="project" value="InterPro"/>
</dbReference>
<evidence type="ECO:0000313" key="1">
    <source>
        <dbReference type="EMBL" id="GLJ59460.1"/>
    </source>
</evidence>
<dbReference type="GO" id="GO:0030906">
    <property type="term" value="C:retromer, cargo-selective complex"/>
    <property type="evidence" value="ECO:0007669"/>
    <property type="project" value="InterPro"/>
</dbReference>
<proteinExistence type="predicted"/>
<protein>
    <recommendedName>
        <fullName evidence="3">Vacuolar protein sorting-associated protein 35</fullName>
    </recommendedName>
</protein>